<evidence type="ECO:0000313" key="1">
    <source>
        <dbReference type="EMBL" id="CCX31018.1"/>
    </source>
</evidence>
<gene>
    <name evidence="1" type="ORF">PCON_09834</name>
</gene>
<dbReference type="EMBL" id="HF935526">
    <property type="protein sequence ID" value="CCX31018.1"/>
    <property type="molecule type" value="Genomic_DNA"/>
</dbReference>
<dbReference type="Proteomes" id="UP000018144">
    <property type="component" value="Unassembled WGS sequence"/>
</dbReference>
<organism evidence="1 2">
    <name type="scientific">Pyronema omphalodes (strain CBS 100304)</name>
    <name type="common">Pyronema confluens</name>
    <dbReference type="NCBI Taxonomy" id="1076935"/>
    <lineage>
        <taxon>Eukaryota</taxon>
        <taxon>Fungi</taxon>
        <taxon>Dikarya</taxon>
        <taxon>Ascomycota</taxon>
        <taxon>Pezizomycotina</taxon>
        <taxon>Pezizomycetes</taxon>
        <taxon>Pezizales</taxon>
        <taxon>Pyronemataceae</taxon>
        <taxon>Pyronema</taxon>
    </lineage>
</organism>
<proteinExistence type="predicted"/>
<sequence length="38" mass="4048">MYLDIDPRHSVSGGGFANACTDIGFTSCPSNDCARRVL</sequence>
<accession>U4LGI4</accession>
<reference evidence="1 2" key="1">
    <citation type="journal article" date="2013" name="PLoS Genet.">
        <title>The genome and development-dependent transcriptomes of Pyronema confluens: a window into fungal evolution.</title>
        <authorList>
            <person name="Traeger S."/>
            <person name="Altegoer F."/>
            <person name="Freitag M."/>
            <person name="Gabaldon T."/>
            <person name="Kempken F."/>
            <person name="Kumar A."/>
            <person name="Marcet-Houben M."/>
            <person name="Poggeler S."/>
            <person name="Stajich J.E."/>
            <person name="Nowrousian M."/>
        </authorList>
    </citation>
    <scope>NUCLEOTIDE SEQUENCE [LARGE SCALE GENOMIC DNA]</scope>
    <source>
        <strain evidence="2">CBS 100304</strain>
        <tissue evidence="1">Vegetative mycelium</tissue>
    </source>
</reference>
<protein>
    <submittedName>
        <fullName evidence="1">Uncharacterized protein</fullName>
    </submittedName>
</protein>
<evidence type="ECO:0000313" key="2">
    <source>
        <dbReference type="Proteomes" id="UP000018144"/>
    </source>
</evidence>
<name>U4LGI4_PYROM</name>
<dbReference type="AlphaFoldDB" id="U4LGI4"/>
<keyword evidence="2" id="KW-1185">Reference proteome</keyword>